<proteinExistence type="predicted"/>
<feature type="compositionally biased region" description="Polar residues" evidence="1">
    <location>
        <begin position="71"/>
        <end position="88"/>
    </location>
</feature>
<dbReference type="EMBL" id="JBBYHR010000004">
    <property type="protein sequence ID" value="MEL1244399.1"/>
    <property type="molecule type" value="Genomic_DNA"/>
</dbReference>
<comment type="caution">
    <text evidence="3">The sequence shown here is derived from an EMBL/GenBank/DDBJ whole genome shotgun (WGS) entry which is preliminary data.</text>
</comment>
<dbReference type="RefSeq" id="WP_341696716.1">
    <property type="nucleotide sequence ID" value="NZ_JBBYHR010000004.1"/>
</dbReference>
<sequence length="88" mass="9561">MDKQKWIEEVIDNGTRVRKLAPRDSLLEAIERSVATLAEVPARKVWMAAASVAVLIALNFAAVKAAGSAGNEKTSTSETPLYTNNQLY</sequence>
<accession>A0ABU9HW55</accession>
<evidence type="ECO:0000313" key="3">
    <source>
        <dbReference type="EMBL" id="MEL1244399.1"/>
    </source>
</evidence>
<evidence type="ECO:0000313" key="4">
    <source>
        <dbReference type="Proteomes" id="UP001464555"/>
    </source>
</evidence>
<keyword evidence="4" id="KW-1185">Reference proteome</keyword>
<name>A0ABU9HW55_9FLAO</name>
<keyword evidence="2" id="KW-0472">Membrane</keyword>
<feature type="region of interest" description="Disordered" evidence="1">
    <location>
        <begin position="68"/>
        <end position="88"/>
    </location>
</feature>
<reference evidence="3 4" key="1">
    <citation type="submission" date="2024-04" db="EMBL/GenBank/DDBJ databases">
        <title>Flavobacterium sp. DGU11 16S ribosomal RNA gene Genome sequencing and assembly.</title>
        <authorList>
            <person name="Park S."/>
        </authorList>
    </citation>
    <scope>NUCLEOTIDE SEQUENCE [LARGE SCALE GENOMIC DNA]</scope>
    <source>
        <strain evidence="3 4">DGU11</strain>
    </source>
</reference>
<evidence type="ECO:0000256" key="1">
    <source>
        <dbReference type="SAM" id="MobiDB-lite"/>
    </source>
</evidence>
<protein>
    <submittedName>
        <fullName evidence="3">Uncharacterized protein</fullName>
    </submittedName>
</protein>
<feature type="transmembrane region" description="Helical" evidence="2">
    <location>
        <begin position="45"/>
        <end position="63"/>
    </location>
</feature>
<gene>
    <name evidence="3" type="ORF">AAEO56_09020</name>
</gene>
<evidence type="ECO:0000256" key="2">
    <source>
        <dbReference type="SAM" id="Phobius"/>
    </source>
</evidence>
<dbReference type="Proteomes" id="UP001464555">
    <property type="component" value="Unassembled WGS sequence"/>
</dbReference>
<keyword evidence="2" id="KW-0812">Transmembrane</keyword>
<organism evidence="3 4">
    <name type="scientific">Flavobacterium arundinis</name>
    <dbReference type="NCBI Taxonomy" id="3139143"/>
    <lineage>
        <taxon>Bacteria</taxon>
        <taxon>Pseudomonadati</taxon>
        <taxon>Bacteroidota</taxon>
        <taxon>Flavobacteriia</taxon>
        <taxon>Flavobacteriales</taxon>
        <taxon>Flavobacteriaceae</taxon>
        <taxon>Flavobacterium</taxon>
    </lineage>
</organism>
<keyword evidence="2" id="KW-1133">Transmembrane helix</keyword>